<dbReference type="GO" id="GO:0030288">
    <property type="term" value="C:outer membrane-bounded periplasmic space"/>
    <property type="evidence" value="ECO:0007669"/>
    <property type="project" value="InterPro"/>
</dbReference>
<name>A0A1G4YVY7_9ENTR</name>
<keyword evidence="1 5" id="KW-0732">Signal</keyword>
<dbReference type="InterPro" id="IPR024972">
    <property type="entry name" value="HdeA"/>
</dbReference>
<sequence length="104" mass="11153" precursor="true">MKTTVSIIVGSLLLVSAATQAADKGKPVNSWTCEDFLALKASFQPTAIGIAEALNSKDKPEEAVVDVQGIETVTPAVIEACKQDKQATFKSKVEGEWDKLKKDM</sequence>
<dbReference type="SUPFAM" id="SSF47752">
    <property type="entry name" value="Protein HNS-dependent expression A, HdeA"/>
    <property type="match status" value="1"/>
</dbReference>
<dbReference type="RefSeq" id="WP_017459357.1">
    <property type="nucleotide sequence ID" value="NZ_CP016337.1"/>
</dbReference>
<evidence type="ECO:0000256" key="1">
    <source>
        <dbReference type="ARBA" id="ARBA00022729"/>
    </source>
</evidence>
<dbReference type="Proteomes" id="UP000183569">
    <property type="component" value="Unassembled WGS sequence"/>
</dbReference>
<organism evidence="6 7">
    <name type="scientific">Kosakonia sacchari</name>
    <dbReference type="NCBI Taxonomy" id="1158459"/>
    <lineage>
        <taxon>Bacteria</taxon>
        <taxon>Pseudomonadati</taxon>
        <taxon>Pseudomonadota</taxon>
        <taxon>Gammaproteobacteria</taxon>
        <taxon>Enterobacterales</taxon>
        <taxon>Enterobacteriaceae</taxon>
        <taxon>Kosakonia</taxon>
    </lineage>
</organism>
<comment type="function">
    <text evidence="5">Required for optimal acid stress protection. Exhibits a chaperone-like activity only at low pH by suppressing non-specifically the aggregation of denaturated periplasmic proteins.</text>
</comment>
<dbReference type="Gene3D" id="1.10.890.10">
    <property type="entry name" value="HNS-dependent expression A"/>
    <property type="match status" value="1"/>
</dbReference>
<dbReference type="HAMAP" id="MF_00946">
    <property type="entry name" value="HdeA"/>
    <property type="match status" value="1"/>
</dbReference>
<evidence type="ECO:0000313" key="6">
    <source>
        <dbReference type="EMBL" id="SCX57594.1"/>
    </source>
</evidence>
<evidence type="ECO:0000256" key="4">
    <source>
        <dbReference type="ARBA" id="ARBA00023186"/>
    </source>
</evidence>
<dbReference type="InterPro" id="IPR036831">
    <property type="entry name" value="HdeA_sf"/>
</dbReference>
<protein>
    <recommendedName>
        <fullName evidence="5">Acid stress chaperone HdeA</fullName>
    </recommendedName>
</protein>
<comment type="similarity">
    <text evidence="5">Belongs to the HdeA family.</text>
</comment>
<feature type="signal peptide" evidence="5">
    <location>
        <begin position="1"/>
        <end position="21"/>
    </location>
</feature>
<keyword evidence="3 5" id="KW-1015">Disulfide bond</keyword>
<dbReference type="EMBL" id="FMUI01000012">
    <property type="protein sequence ID" value="SCX57594.1"/>
    <property type="molecule type" value="Genomic_DNA"/>
</dbReference>
<dbReference type="GO" id="GO:1990451">
    <property type="term" value="P:cellular stress response to acidic pH"/>
    <property type="evidence" value="ECO:0007669"/>
    <property type="project" value="UniProtKB-UniRule"/>
</dbReference>
<dbReference type="GeneID" id="23843869"/>
<feature type="disulfide bond" evidence="5">
    <location>
        <begin position="33"/>
        <end position="81"/>
    </location>
</feature>
<gene>
    <name evidence="5" type="primary">hdeA</name>
    <name evidence="6" type="ORF">SAMN02927897_03528</name>
</gene>
<feature type="chain" id="PRO_5033192793" description="Acid stress chaperone HdeA" evidence="5">
    <location>
        <begin position="22"/>
        <end position="104"/>
    </location>
</feature>
<evidence type="ECO:0000313" key="7">
    <source>
        <dbReference type="Proteomes" id="UP000183569"/>
    </source>
</evidence>
<reference evidence="6 7" key="1">
    <citation type="submission" date="2016-10" db="EMBL/GenBank/DDBJ databases">
        <authorList>
            <person name="Varghese N."/>
            <person name="Submissions S."/>
        </authorList>
    </citation>
    <scope>NUCLEOTIDE SEQUENCE [LARGE SCALE GENOMIC DNA]</scope>
    <source>
        <strain evidence="6 7">CGMCC 1.12102</strain>
    </source>
</reference>
<proteinExistence type="inferred from homology"/>
<dbReference type="InterPro" id="IPR010486">
    <property type="entry name" value="HNS-dep_expression_A/B"/>
</dbReference>
<keyword evidence="4 5" id="KW-0143">Chaperone</keyword>
<evidence type="ECO:0000256" key="5">
    <source>
        <dbReference type="HAMAP-Rule" id="MF_00946"/>
    </source>
</evidence>
<dbReference type="InterPro" id="IPR038303">
    <property type="entry name" value="HdeA/HdeB_sf"/>
</dbReference>
<keyword evidence="2 5" id="KW-0574">Periplasm</keyword>
<dbReference type="NCBIfam" id="NF007576">
    <property type="entry name" value="PRK10208.1"/>
    <property type="match status" value="1"/>
</dbReference>
<evidence type="ECO:0000256" key="3">
    <source>
        <dbReference type="ARBA" id="ARBA00023157"/>
    </source>
</evidence>
<dbReference type="AlphaFoldDB" id="A0A1G4YVY7"/>
<comment type="subcellular location">
    <subcellularLocation>
        <location evidence="5">Periplasm</location>
    </subcellularLocation>
</comment>
<dbReference type="Pfam" id="PF06411">
    <property type="entry name" value="HdeA"/>
    <property type="match status" value="1"/>
</dbReference>
<comment type="caution">
    <text evidence="6">The sequence shown here is derived from an EMBL/GenBank/DDBJ whole genome shotgun (WGS) entry which is preliminary data.</text>
</comment>
<evidence type="ECO:0000256" key="2">
    <source>
        <dbReference type="ARBA" id="ARBA00022764"/>
    </source>
</evidence>
<accession>A0A1G4YVY7</accession>